<dbReference type="Gene3D" id="3.20.170.30">
    <property type="match status" value="1"/>
</dbReference>
<dbReference type="GO" id="GO:0003950">
    <property type="term" value="F:NAD+ poly-ADP-ribosyltransferase activity"/>
    <property type="evidence" value="ECO:0007669"/>
    <property type="project" value="InterPro"/>
</dbReference>
<evidence type="ECO:0000256" key="3">
    <source>
        <dbReference type="ARBA" id="ARBA00023027"/>
    </source>
</evidence>
<dbReference type="EMBL" id="FMXC01000006">
    <property type="protein sequence ID" value="SDA48263.1"/>
    <property type="molecule type" value="Genomic_DNA"/>
</dbReference>
<evidence type="ECO:0000313" key="6">
    <source>
        <dbReference type="EMBL" id="SDA48263.1"/>
    </source>
</evidence>
<dbReference type="Proteomes" id="UP001242513">
    <property type="component" value="Chromosome"/>
</dbReference>
<evidence type="ECO:0000313" key="8">
    <source>
        <dbReference type="Proteomes" id="UP000181860"/>
    </source>
</evidence>
<reference evidence="6 8" key="1">
    <citation type="submission" date="2016-10" db="EMBL/GenBank/DDBJ databases">
        <authorList>
            <person name="Varghese N."/>
            <person name="Submissions S."/>
        </authorList>
    </citation>
    <scope>NUCLEOTIDE SEQUENCE [LARGE SCALE GENOMIC DNA]</scope>
    <source>
        <strain evidence="6 8">ATCC 43761</strain>
    </source>
</reference>
<dbReference type="HAMAP" id="MF_00299">
    <property type="entry name" value="KptA"/>
    <property type="match status" value="1"/>
</dbReference>
<reference evidence="7" key="3">
    <citation type="submission" date="2023-04" db="EMBL/GenBank/DDBJ databases">
        <authorList>
            <person name="Wang Y."/>
        </authorList>
    </citation>
    <scope>NUCLEOTIDE SEQUENCE</scope>
    <source>
        <strain evidence="7">ZW18</strain>
    </source>
</reference>
<evidence type="ECO:0000256" key="5">
    <source>
        <dbReference type="HAMAP-Rule" id="MF_00299"/>
    </source>
</evidence>
<dbReference type="InterPro" id="IPR042080">
    <property type="entry name" value="RNA_2'-PTrans_N"/>
</dbReference>
<dbReference type="GO" id="GO:0000215">
    <property type="term" value="F:tRNA 2'-phosphotransferase activity"/>
    <property type="evidence" value="ECO:0007669"/>
    <property type="project" value="TreeGrafter"/>
</dbReference>
<dbReference type="EC" id="2.7.1.-" evidence="5"/>
<accession>A0AAX3UFA8</accession>
<protein>
    <recommendedName>
        <fullName evidence="5">Probable RNA 2'-phosphotransferase</fullName>
        <ecNumber evidence="5">2.7.1.-</ecNumber>
    </recommendedName>
</protein>
<dbReference type="PANTHER" id="PTHR12684:SF2">
    <property type="entry name" value="TRNA 2'-PHOSPHOTRANSFERASE 1"/>
    <property type="match status" value="1"/>
</dbReference>
<dbReference type="InterPro" id="IPR022928">
    <property type="entry name" value="RNA_2'-PTrans_KptA"/>
</dbReference>
<proteinExistence type="inferred from homology"/>
<dbReference type="SUPFAM" id="SSF56399">
    <property type="entry name" value="ADP-ribosylation"/>
    <property type="match status" value="1"/>
</dbReference>
<keyword evidence="2 5" id="KW-0808">Transferase</keyword>
<keyword evidence="3 5" id="KW-0520">NAD</keyword>
<keyword evidence="8" id="KW-1185">Reference proteome</keyword>
<evidence type="ECO:0000256" key="2">
    <source>
        <dbReference type="ARBA" id="ARBA00022679"/>
    </source>
</evidence>
<dbReference type="Gene3D" id="1.10.10.970">
    <property type="entry name" value="RNA 2'-phosphotransferase, Tpt1/KptA family, N-terminal domain"/>
    <property type="match status" value="1"/>
</dbReference>
<name>A0AAX3UFA8_9LACO</name>
<dbReference type="RefSeq" id="WP_013854052.1">
    <property type="nucleotide sequence ID" value="NZ_CP061341.1"/>
</dbReference>
<evidence type="ECO:0000313" key="7">
    <source>
        <dbReference type="EMBL" id="WGO86415.1"/>
    </source>
</evidence>
<dbReference type="Proteomes" id="UP000181860">
    <property type="component" value="Unassembled WGS sequence"/>
</dbReference>
<evidence type="ECO:0000256" key="4">
    <source>
        <dbReference type="ARBA" id="ARBA00025212"/>
    </source>
</evidence>
<comment type="similarity">
    <text evidence="1 5">Belongs to the KptA/TPT1 family.</text>
</comment>
<dbReference type="InterPro" id="IPR002745">
    <property type="entry name" value="Ptrans_KptA/Tpt1"/>
</dbReference>
<dbReference type="GO" id="GO:0006388">
    <property type="term" value="P:tRNA splicing, via endonucleolytic cleavage and ligation"/>
    <property type="evidence" value="ECO:0007669"/>
    <property type="project" value="UniProtKB-UniRule"/>
</dbReference>
<dbReference type="EMBL" id="CP123735">
    <property type="protein sequence ID" value="WGO86415.1"/>
    <property type="molecule type" value="Genomic_DNA"/>
</dbReference>
<dbReference type="InterPro" id="IPR042081">
    <property type="entry name" value="RNA_2'-PTrans_C"/>
</dbReference>
<reference evidence="7" key="2">
    <citation type="journal article" date="2022" name="Food Funct.">
        <title>Lactobacillus kefiranofaciens ZW18 from Kefir enhances the anti-tumor effect of anti-programmed cell death 1 (PD-1) immunotherapy by modulating the gut microbiota.</title>
        <authorList>
            <person name="Zhao J."/>
            <person name="Wang Y."/>
            <person name="Wang J."/>
            <person name="Lv M."/>
            <person name="Zhou C."/>
            <person name="Jia L."/>
            <person name="Geng W."/>
        </authorList>
    </citation>
    <scope>NUCLEOTIDE SEQUENCE</scope>
    <source>
        <strain evidence="7">ZW18</strain>
    </source>
</reference>
<dbReference type="PANTHER" id="PTHR12684">
    <property type="entry name" value="PUTATIVE PHOSPHOTRANSFERASE"/>
    <property type="match status" value="1"/>
</dbReference>
<dbReference type="AlphaFoldDB" id="A0AAX3UFA8"/>
<comment type="function">
    <text evidence="4 5">Removes the 2'-phosphate from RNA via an intermediate in which the phosphate is ADP-ribosylated by NAD followed by a presumed transesterification to release the RNA and generate ADP-ribose 1''-2''-cyclic phosphate (APPR&gt;P). May function as an ADP-ribosylase.</text>
</comment>
<dbReference type="Pfam" id="PF01885">
    <property type="entry name" value="PTS_2-RNA"/>
    <property type="match status" value="1"/>
</dbReference>
<dbReference type="GeneID" id="72686873"/>
<gene>
    <name evidence="5" type="primary">kptA</name>
    <name evidence="7" type="ORF">QEJ78_02815</name>
    <name evidence="6" type="ORF">SAMN02983011_00822</name>
</gene>
<organism evidence="7 9">
    <name type="scientific">Lactobacillus kefiranofaciens</name>
    <dbReference type="NCBI Taxonomy" id="267818"/>
    <lineage>
        <taxon>Bacteria</taxon>
        <taxon>Bacillati</taxon>
        <taxon>Bacillota</taxon>
        <taxon>Bacilli</taxon>
        <taxon>Lactobacillales</taxon>
        <taxon>Lactobacillaceae</taxon>
        <taxon>Lactobacillus</taxon>
    </lineage>
</organism>
<sequence>MQERSDHRNNVFISKKMSYCLRHNPAKYGLKLDEYGFVDLQDFLNAMNSMHHFSPKLTEMKIREIMHDSDKERFEIKKGTICALYGHSVPGIIKRKKAVPPKVLYHGTAHRFLKSIKKERLLPMGRQYVHLSTDIEMAMSVGKRRDSHPAILRINAEKAYQDGIDFYIGNDEVWLCDHVPSDYLTQLS</sequence>
<evidence type="ECO:0000256" key="1">
    <source>
        <dbReference type="ARBA" id="ARBA00009836"/>
    </source>
</evidence>
<evidence type="ECO:0000313" key="9">
    <source>
        <dbReference type="Proteomes" id="UP001242513"/>
    </source>
</evidence>